<evidence type="ECO:0000259" key="5">
    <source>
        <dbReference type="Pfam" id="PF10447"/>
    </source>
</evidence>
<reference evidence="7" key="1">
    <citation type="submission" date="2020-04" db="EMBL/GenBank/DDBJ databases">
        <authorList>
            <person name="Neveu A P."/>
        </authorList>
    </citation>
    <scope>NUCLEOTIDE SEQUENCE</scope>
    <source>
        <tissue evidence="7">Whole embryo</tissue>
    </source>
</reference>
<dbReference type="InterPro" id="IPR039771">
    <property type="entry name" value="Csl4"/>
</dbReference>
<protein>
    <submittedName>
        <fullName evidence="7">Exosome complex component CSL4-like</fullName>
    </submittedName>
</protein>
<dbReference type="GO" id="GO:0006396">
    <property type="term" value="P:RNA processing"/>
    <property type="evidence" value="ECO:0007669"/>
    <property type="project" value="InterPro"/>
</dbReference>
<dbReference type="Gene3D" id="2.40.50.140">
    <property type="entry name" value="Nucleic acid-binding proteins"/>
    <property type="match status" value="1"/>
</dbReference>
<dbReference type="AlphaFoldDB" id="A0A6F9DC77"/>
<dbReference type="GO" id="GO:0005737">
    <property type="term" value="C:cytoplasm"/>
    <property type="evidence" value="ECO:0007669"/>
    <property type="project" value="TreeGrafter"/>
</dbReference>
<evidence type="ECO:0000256" key="1">
    <source>
        <dbReference type="ARBA" id="ARBA00004604"/>
    </source>
</evidence>
<feature type="signal peptide" evidence="4">
    <location>
        <begin position="1"/>
        <end position="25"/>
    </location>
</feature>
<name>A0A6F9DC77_9ASCI</name>
<dbReference type="GO" id="GO:0005730">
    <property type="term" value="C:nucleolus"/>
    <property type="evidence" value="ECO:0007669"/>
    <property type="project" value="UniProtKB-SubCell"/>
</dbReference>
<dbReference type="InterPro" id="IPR025721">
    <property type="entry name" value="Exosome_cplx_N_dom"/>
</dbReference>
<dbReference type="FunFam" id="2.40.50.140:FF:000198">
    <property type="entry name" value="Exosome complex component CSL4"/>
    <property type="match status" value="1"/>
</dbReference>
<dbReference type="InterPro" id="IPR019495">
    <property type="entry name" value="EXOSC1_C"/>
</dbReference>
<comment type="subcellular location">
    <subcellularLocation>
        <location evidence="1">Nucleus</location>
        <location evidence="1">Nucleolus</location>
    </subcellularLocation>
</comment>
<gene>
    <name evidence="7" type="primary">Exosc1</name>
</gene>
<dbReference type="SUPFAM" id="SSF50249">
    <property type="entry name" value="Nucleic acid-binding proteins"/>
    <property type="match status" value="1"/>
</dbReference>
<evidence type="ECO:0000313" key="7">
    <source>
        <dbReference type="EMBL" id="CAB3243999.1"/>
    </source>
</evidence>
<feature type="domain" description="Exosome complex component CSL4 C-terminal" evidence="5">
    <location>
        <begin position="124"/>
        <end position="164"/>
    </location>
</feature>
<dbReference type="PANTHER" id="PTHR12686:SF8">
    <property type="entry name" value="EXOSOME COMPLEX COMPONENT CSL4"/>
    <property type="match status" value="1"/>
</dbReference>
<evidence type="ECO:0000256" key="3">
    <source>
        <dbReference type="ARBA" id="ARBA00022835"/>
    </source>
</evidence>
<dbReference type="CDD" id="cd05791">
    <property type="entry name" value="S1_CSL4"/>
    <property type="match status" value="1"/>
</dbReference>
<organism evidence="7">
    <name type="scientific">Phallusia mammillata</name>
    <dbReference type="NCBI Taxonomy" id="59560"/>
    <lineage>
        <taxon>Eukaryota</taxon>
        <taxon>Metazoa</taxon>
        <taxon>Chordata</taxon>
        <taxon>Tunicata</taxon>
        <taxon>Ascidiacea</taxon>
        <taxon>Phlebobranchia</taxon>
        <taxon>Ascidiidae</taxon>
        <taxon>Phallusia</taxon>
    </lineage>
</organism>
<keyword evidence="4" id="KW-0732">Signal</keyword>
<accession>A0A6F9DC77</accession>
<dbReference type="SUPFAM" id="SSF110324">
    <property type="entry name" value="Ribosomal L27 protein-like"/>
    <property type="match status" value="1"/>
</dbReference>
<evidence type="ECO:0000256" key="4">
    <source>
        <dbReference type="SAM" id="SignalP"/>
    </source>
</evidence>
<evidence type="ECO:0000256" key="2">
    <source>
        <dbReference type="ARBA" id="ARBA00022490"/>
    </source>
</evidence>
<dbReference type="GO" id="GO:0000176">
    <property type="term" value="C:nuclear exosome (RNase complex)"/>
    <property type="evidence" value="ECO:0007669"/>
    <property type="project" value="TreeGrafter"/>
</dbReference>
<dbReference type="Pfam" id="PF14382">
    <property type="entry name" value="ECR1_N"/>
    <property type="match status" value="1"/>
</dbReference>
<feature type="chain" id="PRO_5026302943" evidence="4">
    <location>
        <begin position="26"/>
        <end position="226"/>
    </location>
</feature>
<sequence length="226" mass="25282">MSRCSFKAWDLLMLLFVTLLLFCFAFISMEHILGQKCIPGERLTSVESCRSGTGTYQRQGYIFASLTGVVCKEEKETDLPILYVASRHKAQSVPEVGNIVTCKITQISSRFAKCQITAVNNCSLAHAFRGMIRKEDVRSTERDKVEIFKSFHPGDIVLAKVLSLGDAQWYLLTTAENELGVVVAQSENGTPLTALSHNEMQCPVTHVKESRKVARPQKEHIGFPER</sequence>
<keyword evidence="3" id="KW-0271">Exosome</keyword>
<dbReference type="InterPro" id="IPR012340">
    <property type="entry name" value="NA-bd_OB-fold"/>
</dbReference>
<dbReference type="GO" id="GO:0003723">
    <property type="term" value="F:RNA binding"/>
    <property type="evidence" value="ECO:0007669"/>
    <property type="project" value="InterPro"/>
</dbReference>
<dbReference type="Pfam" id="PF10447">
    <property type="entry name" value="EXOSC1"/>
    <property type="match status" value="1"/>
</dbReference>
<feature type="domain" description="Exosome complex component N-terminal" evidence="6">
    <location>
        <begin position="37"/>
        <end position="71"/>
    </location>
</feature>
<proteinExistence type="evidence at transcript level"/>
<dbReference type="Gene3D" id="2.40.50.100">
    <property type="match status" value="1"/>
</dbReference>
<dbReference type="EMBL" id="LR784969">
    <property type="protein sequence ID" value="CAB3243999.1"/>
    <property type="molecule type" value="mRNA"/>
</dbReference>
<keyword evidence="2" id="KW-0963">Cytoplasm</keyword>
<dbReference type="PANTHER" id="PTHR12686">
    <property type="entry name" value="3'-5' EXORIBONUCLEASE CSL4-RELATED"/>
    <property type="match status" value="1"/>
</dbReference>
<evidence type="ECO:0000259" key="6">
    <source>
        <dbReference type="Pfam" id="PF14382"/>
    </source>
</evidence>